<dbReference type="Proteomes" id="UP000800039">
    <property type="component" value="Unassembled WGS sequence"/>
</dbReference>
<reference evidence="10" key="1">
    <citation type="submission" date="2020-01" db="EMBL/GenBank/DDBJ databases">
        <authorList>
            <consortium name="DOE Joint Genome Institute"/>
            <person name="Haridas S."/>
            <person name="Albert R."/>
            <person name="Binder M."/>
            <person name="Bloem J."/>
            <person name="Labutti K."/>
            <person name="Salamov A."/>
            <person name="Andreopoulos B."/>
            <person name="Baker S.E."/>
            <person name="Barry K."/>
            <person name="Bills G."/>
            <person name="Bluhm B.H."/>
            <person name="Cannon C."/>
            <person name="Castanera R."/>
            <person name="Culley D.E."/>
            <person name="Daum C."/>
            <person name="Ezra D."/>
            <person name="Gonzalez J.B."/>
            <person name="Henrissat B."/>
            <person name="Kuo A."/>
            <person name="Liang C."/>
            <person name="Lipzen A."/>
            <person name="Lutzoni F."/>
            <person name="Magnuson J."/>
            <person name="Mondo S."/>
            <person name="Nolan M."/>
            <person name="Ohm R."/>
            <person name="Pangilinan J."/>
            <person name="Park H.-J."/>
            <person name="Ramirez L."/>
            <person name="Alfaro M."/>
            <person name="Sun H."/>
            <person name="Tritt A."/>
            <person name="Yoshinaga Y."/>
            <person name="Zwiers L.-H."/>
            <person name="Turgeon B.G."/>
            <person name="Goodwin S.B."/>
            <person name="Spatafora J.W."/>
            <person name="Crous P.W."/>
            <person name="Grigoriev I.V."/>
        </authorList>
    </citation>
    <scope>NUCLEOTIDE SEQUENCE</scope>
    <source>
        <strain evidence="10">CBS 394.84</strain>
    </source>
</reference>
<gene>
    <name evidence="10" type="ORF">K460DRAFT_280265</name>
</gene>
<dbReference type="PANTHER" id="PTHR43867">
    <property type="entry name" value="CELLULOSE SYNTHASE CATALYTIC SUBUNIT A [UDP-FORMING]"/>
    <property type="match status" value="1"/>
</dbReference>
<dbReference type="AlphaFoldDB" id="A0A9P4GMF3"/>
<proteinExistence type="predicted"/>
<feature type="transmembrane region" description="Helical" evidence="8">
    <location>
        <begin position="562"/>
        <end position="579"/>
    </location>
</feature>
<name>A0A9P4GMF3_9PLEO</name>
<evidence type="ECO:0000256" key="8">
    <source>
        <dbReference type="SAM" id="Phobius"/>
    </source>
</evidence>
<dbReference type="InterPro" id="IPR050321">
    <property type="entry name" value="Glycosyltr_2/OpgH_subfam"/>
</dbReference>
<feature type="domain" description="Glycosyltransferase 2-like" evidence="9">
    <location>
        <begin position="321"/>
        <end position="505"/>
    </location>
</feature>
<evidence type="ECO:0000256" key="3">
    <source>
        <dbReference type="ARBA" id="ARBA00022679"/>
    </source>
</evidence>
<feature type="transmembrane region" description="Helical" evidence="8">
    <location>
        <begin position="618"/>
        <end position="649"/>
    </location>
</feature>
<feature type="transmembrane region" description="Helical" evidence="8">
    <location>
        <begin position="669"/>
        <end position="688"/>
    </location>
</feature>
<dbReference type="SUPFAM" id="SSF53448">
    <property type="entry name" value="Nucleotide-diphospho-sugar transferases"/>
    <property type="match status" value="1"/>
</dbReference>
<dbReference type="Pfam" id="PF13632">
    <property type="entry name" value="Glyco_trans_2_3"/>
    <property type="match status" value="1"/>
</dbReference>
<evidence type="ECO:0000256" key="4">
    <source>
        <dbReference type="ARBA" id="ARBA00022692"/>
    </source>
</evidence>
<dbReference type="GeneID" id="63845647"/>
<dbReference type="PANTHER" id="PTHR43867:SF2">
    <property type="entry name" value="CELLULOSE SYNTHASE CATALYTIC SUBUNIT A [UDP-FORMING]"/>
    <property type="match status" value="1"/>
</dbReference>
<dbReference type="GO" id="GO:0016020">
    <property type="term" value="C:membrane"/>
    <property type="evidence" value="ECO:0007669"/>
    <property type="project" value="UniProtKB-SubCell"/>
</dbReference>
<dbReference type="OrthoDB" id="72851at2759"/>
<feature type="transmembrane region" description="Helical" evidence="8">
    <location>
        <begin position="180"/>
        <end position="203"/>
    </location>
</feature>
<dbReference type="CDD" id="cd06421">
    <property type="entry name" value="CESA_CelA_like"/>
    <property type="match status" value="1"/>
</dbReference>
<dbReference type="RefSeq" id="XP_040790692.1">
    <property type="nucleotide sequence ID" value="XM_040928394.1"/>
</dbReference>
<dbReference type="EMBL" id="ML976615">
    <property type="protein sequence ID" value="KAF1848129.1"/>
    <property type="molecule type" value="Genomic_DNA"/>
</dbReference>
<feature type="transmembrane region" description="Helical" evidence="8">
    <location>
        <begin position="488"/>
        <end position="521"/>
    </location>
</feature>
<feature type="compositionally biased region" description="Polar residues" evidence="7">
    <location>
        <begin position="9"/>
        <end position="31"/>
    </location>
</feature>
<evidence type="ECO:0000256" key="6">
    <source>
        <dbReference type="ARBA" id="ARBA00023136"/>
    </source>
</evidence>
<protein>
    <submittedName>
        <fullName evidence="10">Glycosyltransferase family 2 protein</fullName>
    </submittedName>
</protein>
<evidence type="ECO:0000256" key="5">
    <source>
        <dbReference type="ARBA" id="ARBA00022989"/>
    </source>
</evidence>
<evidence type="ECO:0000256" key="2">
    <source>
        <dbReference type="ARBA" id="ARBA00022676"/>
    </source>
</evidence>
<dbReference type="InterPro" id="IPR029044">
    <property type="entry name" value="Nucleotide-diphossugar_trans"/>
</dbReference>
<feature type="region of interest" description="Disordered" evidence="7">
    <location>
        <begin position="1"/>
        <end position="31"/>
    </location>
</feature>
<keyword evidence="6 8" id="KW-0472">Membrane</keyword>
<keyword evidence="2" id="KW-0328">Glycosyltransferase</keyword>
<keyword evidence="5 8" id="KW-1133">Transmembrane helix</keyword>
<keyword evidence="3" id="KW-0808">Transferase</keyword>
<feature type="transmembrane region" description="Helical" evidence="8">
    <location>
        <begin position="149"/>
        <end position="168"/>
    </location>
</feature>
<evidence type="ECO:0000256" key="1">
    <source>
        <dbReference type="ARBA" id="ARBA00004141"/>
    </source>
</evidence>
<evidence type="ECO:0000259" key="9">
    <source>
        <dbReference type="Pfam" id="PF13632"/>
    </source>
</evidence>
<accession>A0A9P4GMF3</accession>
<keyword evidence="11" id="KW-1185">Reference proteome</keyword>
<dbReference type="InterPro" id="IPR001173">
    <property type="entry name" value="Glyco_trans_2-like"/>
</dbReference>
<sequence length="747" mass="83294">MDIPKQPDTPVNGSQSPSETRTTSLNSSVGRSQELANLDLYLPQPVYQRPLSYGQPSPTNCIHCGSLTPRYGSTTVYGTPLKHTPATSTEKLPKYTNRYSVATSSIRGISEKDPNVSAEPVCLVERVHGKDDIDHIPLWKRRINKCTPLFSLIAVSSYWVYFVFRIKFTLAAQAVAHKVFVMAWTFIAVEMGVAFPMLCHQFWQCFLLKGRQREKLRIVGDTTPTVDIFVTCCKEDVQIITDTVRAAAAIDWPSNCFRVIVLDDGADPDLKAATDDLSLLYPNVYYTARHKVKGVPHHFKAGNLNHGLHFVTELPGGASTYIAALDADMIPEPEWLRAILAHLVIEPLLALACPPQLFYNIPKNDPLMQSLDSFVHISEPVKDAAGVAWCTGSGYAIRRVALDGIGGFPTGSLAEDVCCSSILLGAGWKTAYVHEPLQYGTVPESFGGHIKQRTRWTIGTIQTSFKLNFCLWGPLVTHMSLFQRLSGFVYTVSSVFTIFFTASLLTMPIVLISGGTLIAYATNDQLRLLARLCFVALVANRLNEWVMTLPAGYRLGQRDAGAMMWMAPYHAITIVRSFFLPRFLGGKTAGFSPSGSQQSELNERDPVHRAGLFRRLRVIVFGSGVFLHVFYILFCVAAVTVSTARGIIINKGSVEQTLIFMLTHACWPPLLWLIALNAFWAPVHYAIWPPNMPDREELLQRDPNTGIAYPKESSKKLKWEKKNMLHELQYILLTAYTTVLFVGSWFY</sequence>
<evidence type="ECO:0000313" key="11">
    <source>
        <dbReference type="Proteomes" id="UP000800039"/>
    </source>
</evidence>
<dbReference type="GO" id="GO:0016757">
    <property type="term" value="F:glycosyltransferase activity"/>
    <property type="evidence" value="ECO:0007669"/>
    <property type="project" value="UniProtKB-KW"/>
</dbReference>
<evidence type="ECO:0000313" key="10">
    <source>
        <dbReference type="EMBL" id="KAF1848129.1"/>
    </source>
</evidence>
<evidence type="ECO:0000256" key="7">
    <source>
        <dbReference type="SAM" id="MobiDB-lite"/>
    </source>
</evidence>
<organism evidence="10 11">
    <name type="scientific">Cucurbitaria berberidis CBS 394.84</name>
    <dbReference type="NCBI Taxonomy" id="1168544"/>
    <lineage>
        <taxon>Eukaryota</taxon>
        <taxon>Fungi</taxon>
        <taxon>Dikarya</taxon>
        <taxon>Ascomycota</taxon>
        <taxon>Pezizomycotina</taxon>
        <taxon>Dothideomycetes</taxon>
        <taxon>Pleosporomycetidae</taxon>
        <taxon>Pleosporales</taxon>
        <taxon>Pleosporineae</taxon>
        <taxon>Cucurbitariaceae</taxon>
        <taxon>Cucurbitaria</taxon>
    </lineage>
</organism>
<comment type="caution">
    <text evidence="10">The sequence shown here is derived from an EMBL/GenBank/DDBJ whole genome shotgun (WGS) entry which is preliminary data.</text>
</comment>
<dbReference type="Gene3D" id="3.90.550.10">
    <property type="entry name" value="Spore Coat Polysaccharide Biosynthesis Protein SpsA, Chain A"/>
    <property type="match status" value="1"/>
</dbReference>
<comment type="subcellular location">
    <subcellularLocation>
        <location evidence="1">Membrane</location>
        <topology evidence="1">Multi-pass membrane protein</topology>
    </subcellularLocation>
</comment>
<keyword evidence="4 8" id="KW-0812">Transmembrane</keyword>
<feature type="transmembrane region" description="Helical" evidence="8">
    <location>
        <begin position="728"/>
        <end position="746"/>
    </location>
</feature>